<comment type="caution">
    <text evidence="1">The sequence shown here is derived from an EMBL/GenBank/DDBJ whole genome shotgun (WGS) entry which is preliminary data.</text>
</comment>
<protein>
    <recommendedName>
        <fullName evidence="3">F-box domain-containing protein</fullName>
    </recommendedName>
</protein>
<dbReference type="Proteomes" id="UP001163798">
    <property type="component" value="Unassembled WGS sequence"/>
</dbReference>
<evidence type="ECO:0008006" key="3">
    <source>
        <dbReference type="Google" id="ProtNLM"/>
    </source>
</evidence>
<sequence>MPHPDTQEPFEPCIKVDNAALNEHLRSSNGVIAEAEIRGLLKLAKQDAAGHDLEMERVRMKYEEDTHRLRLRRQGLLNYTEKLSALLSPIRRLADNILSLIFVLCCEDNMLTHNWRYAHALTISSVCSRWRQLAISNPALWSNLTIDSQDDNDHTESVLALYLTRSKTYPLSLSLIAIPGINNVALVMLARESYRWQHFSFNGDSFGGDSYPCLKSLSLPMLPWTLRTWIFPKLPSVQNRSLLRLTSDSLVYSKHLQR</sequence>
<name>A0AA38NMP9_9AGAR</name>
<evidence type="ECO:0000313" key="2">
    <source>
        <dbReference type="Proteomes" id="UP001163798"/>
    </source>
</evidence>
<dbReference type="EMBL" id="MU793293">
    <property type="protein sequence ID" value="KAJ3787383.1"/>
    <property type="molecule type" value="Genomic_DNA"/>
</dbReference>
<accession>A0AA38NMP9</accession>
<evidence type="ECO:0000313" key="1">
    <source>
        <dbReference type="EMBL" id="KAJ3787383.1"/>
    </source>
</evidence>
<gene>
    <name evidence="1" type="ORF">GGU10DRAFT_416431</name>
</gene>
<reference evidence="1" key="1">
    <citation type="submission" date="2022-08" db="EMBL/GenBank/DDBJ databases">
        <authorList>
            <consortium name="DOE Joint Genome Institute"/>
            <person name="Min B."/>
            <person name="Riley R."/>
            <person name="Sierra-Patev S."/>
            <person name="Naranjo-Ortiz M."/>
            <person name="Looney B."/>
            <person name="Konkel Z."/>
            <person name="Slot J.C."/>
            <person name="Sakamoto Y."/>
            <person name="Steenwyk J.L."/>
            <person name="Rokas A."/>
            <person name="Carro J."/>
            <person name="Camarero S."/>
            <person name="Ferreira P."/>
            <person name="Molpeceres G."/>
            <person name="Ruiz-Duenas F.J."/>
            <person name="Serrano A."/>
            <person name="Henrissat B."/>
            <person name="Drula E."/>
            <person name="Hughes K.W."/>
            <person name="Mata J.L."/>
            <person name="Ishikawa N.K."/>
            <person name="Vargas-Isla R."/>
            <person name="Ushijima S."/>
            <person name="Smith C.A."/>
            <person name="Ahrendt S."/>
            <person name="Andreopoulos W."/>
            <person name="He G."/>
            <person name="Labutti K."/>
            <person name="Lipzen A."/>
            <person name="Ng V."/>
            <person name="Sandor L."/>
            <person name="Barry K."/>
            <person name="Martinez A.T."/>
            <person name="Xiao Y."/>
            <person name="Gibbons J.G."/>
            <person name="Terashima K."/>
            <person name="Hibbett D.S."/>
            <person name="Grigoriev I.V."/>
        </authorList>
    </citation>
    <scope>NUCLEOTIDE SEQUENCE</scope>
    <source>
        <strain evidence="1">TFB10291</strain>
    </source>
</reference>
<organism evidence="1 2">
    <name type="scientific">Lentinula aff. detonsa</name>
    <dbReference type="NCBI Taxonomy" id="2804958"/>
    <lineage>
        <taxon>Eukaryota</taxon>
        <taxon>Fungi</taxon>
        <taxon>Dikarya</taxon>
        <taxon>Basidiomycota</taxon>
        <taxon>Agaricomycotina</taxon>
        <taxon>Agaricomycetes</taxon>
        <taxon>Agaricomycetidae</taxon>
        <taxon>Agaricales</taxon>
        <taxon>Marasmiineae</taxon>
        <taxon>Omphalotaceae</taxon>
        <taxon>Lentinula</taxon>
    </lineage>
</organism>
<keyword evidence="2" id="KW-1185">Reference proteome</keyword>
<dbReference type="AlphaFoldDB" id="A0AA38NMP9"/>
<proteinExistence type="predicted"/>